<keyword evidence="1" id="KW-0472">Membrane</keyword>
<evidence type="ECO:0000313" key="2">
    <source>
        <dbReference type="EMBL" id="VFU17547.1"/>
    </source>
</evidence>
<sequence>MNSGAASWRSERGDRKKMRWIVIGALALEMAAMTWLVAKAQDRGLPDPALTPGVVVDVDKATLCQVGYAASVRHYDREIRNQVFASYGLTAVDRRDYELDHLVPLSLAGGDEPRNMWPQSRRSEPFNAEVKDTLEDVLHHEVCAGRMPLAEAQEAIRTDWIAAYAKYVGGAPRRFVARSAEER</sequence>
<keyword evidence="2" id="KW-0614">Plasmid</keyword>
<keyword evidence="1" id="KW-0812">Transmembrane</keyword>
<evidence type="ECO:0008006" key="4">
    <source>
        <dbReference type="Google" id="ProtNLM"/>
    </source>
</evidence>
<proteinExistence type="predicted"/>
<keyword evidence="1" id="KW-1133">Transmembrane helix</keyword>
<dbReference type="EMBL" id="LR536452">
    <property type="protein sequence ID" value="VFU17547.1"/>
    <property type="molecule type" value="Genomic_DNA"/>
</dbReference>
<protein>
    <recommendedName>
        <fullName evidence="4">HNH endonuclease</fullName>
    </recommendedName>
</protein>
<name>A0A4U8Z8S3_METTU</name>
<accession>A0A4U8Z8S3</accession>
<feature type="transmembrane region" description="Helical" evidence="1">
    <location>
        <begin position="20"/>
        <end position="38"/>
    </location>
</feature>
<reference evidence="2 3" key="1">
    <citation type="submission" date="2019-03" db="EMBL/GenBank/DDBJ databases">
        <authorList>
            <person name="Kox A.R. M."/>
        </authorList>
    </citation>
    <scope>NUCLEOTIDE SEQUENCE [LARGE SCALE GENOMIC DNA]</scope>
    <source>
        <strain evidence="2">MTUNDRAET4 annotated genome</strain>
        <plasmid evidence="3">3</plasmid>
    </source>
</reference>
<dbReference type="AlphaFoldDB" id="A0A4U8Z8S3"/>
<evidence type="ECO:0000313" key="3">
    <source>
        <dbReference type="Proteomes" id="UP000294360"/>
    </source>
</evidence>
<gene>
    <name evidence="2" type="ORF">MTUNDRAET4_0099</name>
</gene>
<dbReference type="Proteomes" id="UP000294360">
    <property type="component" value="Plasmid 3"/>
</dbReference>
<dbReference type="KEGG" id="mtun:MTUNDRAET4_0099.2"/>
<organism evidence="2 3">
    <name type="scientific">Methylocella tundrae</name>
    <dbReference type="NCBI Taxonomy" id="227605"/>
    <lineage>
        <taxon>Bacteria</taxon>
        <taxon>Pseudomonadati</taxon>
        <taxon>Pseudomonadota</taxon>
        <taxon>Alphaproteobacteria</taxon>
        <taxon>Hyphomicrobiales</taxon>
        <taxon>Beijerinckiaceae</taxon>
        <taxon>Methylocella</taxon>
    </lineage>
</organism>
<geneLocation type="plasmid" evidence="2 3">
    <name>3</name>
</geneLocation>
<evidence type="ECO:0000256" key="1">
    <source>
        <dbReference type="SAM" id="Phobius"/>
    </source>
</evidence>